<accession>A0A1S8MYY8</accession>
<gene>
    <name evidence="1" type="ORF">CLOSAC_37270</name>
</gene>
<protein>
    <submittedName>
        <fullName evidence="1">Uncharacterized protein</fullName>
    </submittedName>
</protein>
<dbReference type="RefSeq" id="WP_077866752.1">
    <property type="nucleotide sequence ID" value="NZ_LZYZ01000007.1"/>
</dbReference>
<reference evidence="1 2" key="1">
    <citation type="submission" date="2016-05" db="EMBL/GenBank/DDBJ databases">
        <title>Microbial solvent formation.</title>
        <authorList>
            <person name="Poehlein A."/>
            <person name="Montoya Solano J.D."/>
            <person name="Flitsch S."/>
            <person name="Krabben P."/>
            <person name="Duerre P."/>
            <person name="Daniel R."/>
        </authorList>
    </citation>
    <scope>NUCLEOTIDE SEQUENCE [LARGE SCALE GENOMIC DNA]</scope>
    <source>
        <strain evidence="1 2">L1-8</strain>
    </source>
</reference>
<dbReference type="Proteomes" id="UP000191154">
    <property type="component" value="Unassembled WGS sequence"/>
</dbReference>
<dbReference type="EMBL" id="LZYZ01000007">
    <property type="protein sequence ID" value="OOM09446.1"/>
    <property type="molecule type" value="Genomic_DNA"/>
</dbReference>
<name>A0A1S8MYY8_CLOSA</name>
<dbReference type="AlphaFoldDB" id="A0A1S8MYY8"/>
<organism evidence="1 2">
    <name type="scientific">Clostridium saccharobutylicum</name>
    <dbReference type="NCBI Taxonomy" id="169679"/>
    <lineage>
        <taxon>Bacteria</taxon>
        <taxon>Bacillati</taxon>
        <taxon>Bacillota</taxon>
        <taxon>Clostridia</taxon>
        <taxon>Eubacteriales</taxon>
        <taxon>Clostridiaceae</taxon>
        <taxon>Clostridium</taxon>
    </lineage>
</organism>
<comment type="caution">
    <text evidence="1">The sequence shown here is derived from an EMBL/GenBank/DDBJ whole genome shotgun (WGS) entry which is preliminary data.</text>
</comment>
<proteinExistence type="predicted"/>
<sequence>MKIIVSEKANIHMEAYENDFIVNWEELIKICKEDGKFNHLHKPFEILKVEFQFNVGYCNCVDTDTDDEIIFAKRHDRDTYARFVKNREAKLVKSVIFILNKNRKNFGEYYLVSMFPGKESFKEPEDLNIKSKEELTECLEFWQNHALIYDEEIIDINTMRNYCPYKNLYIAIA</sequence>
<evidence type="ECO:0000313" key="1">
    <source>
        <dbReference type="EMBL" id="OOM09446.1"/>
    </source>
</evidence>
<evidence type="ECO:0000313" key="2">
    <source>
        <dbReference type="Proteomes" id="UP000191154"/>
    </source>
</evidence>